<evidence type="ECO:0000256" key="9">
    <source>
        <dbReference type="ARBA" id="ARBA00023295"/>
    </source>
</evidence>
<dbReference type="GO" id="GO:0004567">
    <property type="term" value="F:beta-mannosidase activity"/>
    <property type="evidence" value="ECO:0007669"/>
    <property type="project" value="UniProtKB-EC"/>
</dbReference>
<dbReference type="PANTHER" id="PTHR43730:SF1">
    <property type="entry name" value="BETA-MANNOSIDASE"/>
    <property type="match status" value="1"/>
</dbReference>
<dbReference type="InterPro" id="IPR054593">
    <property type="entry name" value="Beta-mannosidase-like_N2"/>
</dbReference>
<dbReference type="Pfam" id="PF22666">
    <property type="entry name" value="Glyco_hydro_2_N2"/>
    <property type="match status" value="1"/>
</dbReference>
<dbReference type="GO" id="GO:0005975">
    <property type="term" value="P:carbohydrate metabolic process"/>
    <property type="evidence" value="ECO:0007669"/>
    <property type="project" value="InterPro"/>
</dbReference>
<dbReference type="InterPro" id="IPR017853">
    <property type="entry name" value="GH"/>
</dbReference>
<dbReference type="InterPro" id="IPR008979">
    <property type="entry name" value="Galactose-bd-like_sf"/>
</dbReference>
<dbReference type="GO" id="GO:0006516">
    <property type="term" value="P:glycoprotein catabolic process"/>
    <property type="evidence" value="ECO:0007669"/>
    <property type="project" value="TreeGrafter"/>
</dbReference>
<dbReference type="Gene3D" id="3.20.20.80">
    <property type="entry name" value="Glycosidases"/>
    <property type="match status" value="1"/>
</dbReference>
<comment type="pathway">
    <text evidence="3">Glycan metabolism; N-glycan degradation.</text>
</comment>
<dbReference type="GO" id="GO:0005576">
    <property type="term" value="C:extracellular region"/>
    <property type="evidence" value="ECO:0007669"/>
    <property type="project" value="UniProtKB-SubCell"/>
</dbReference>
<evidence type="ECO:0000259" key="14">
    <source>
        <dbReference type="Pfam" id="PF17753"/>
    </source>
</evidence>
<evidence type="ECO:0000256" key="8">
    <source>
        <dbReference type="ARBA" id="ARBA00023180"/>
    </source>
</evidence>
<evidence type="ECO:0000256" key="2">
    <source>
        <dbReference type="ARBA" id="ARBA00004613"/>
    </source>
</evidence>
<evidence type="ECO:0000259" key="16">
    <source>
        <dbReference type="Pfam" id="PF22666"/>
    </source>
</evidence>
<keyword evidence="6" id="KW-0964">Secreted</keyword>
<name>A0A8H6ZMR7_PLEOS</name>
<dbReference type="Gene3D" id="2.60.120.260">
    <property type="entry name" value="Galactose-binding domain-like"/>
    <property type="match status" value="1"/>
</dbReference>
<dbReference type="SUPFAM" id="SSF51445">
    <property type="entry name" value="(Trans)glycosidases"/>
    <property type="match status" value="1"/>
</dbReference>
<dbReference type="FunFam" id="3.20.20.80:FF:000050">
    <property type="entry name" value="Beta-mannosidase B"/>
    <property type="match status" value="1"/>
</dbReference>
<comment type="caution">
    <text evidence="17">The sequence shown here is derived from an EMBL/GenBank/DDBJ whole genome shotgun (WGS) entry which is preliminary data.</text>
</comment>
<feature type="domain" description="Beta-mannosidase-like galactose-binding" evidence="16">
    <location>
        <begin position="48"/>
        <end position="209"/>
    </location>
</feature>
<dbReference type="OrthoDB" id="2866996at2759"/>
<dbReference type="EC" id="3.2.1.25" evidence="5"/>
<evidence type="ECO:0000256" key="10">
    <source>
        <dbReference type="ARBA" id="ARBA00038429"/>
    </source>
</evidence>
<organism evidence="17 18">
    <name type="scientific">Pleurotus ostreatus</name>
    <name type="common">Oyster mushroom</name>
    <name type="synonym">White-rot fungus</name>
    <dbReference type="NCBI Taxonomy" id="5322"/>
    <lineage>
        <taxon>Eukaryota</taxon>
        <taxon>Fungi</taxon>
        <taxon>Dikarya</taxon>
        <taxon>Basidiomycota</taxon>
        <taxon>Agaricomycotina</taxon>
        <taxon>Agaricomycetes</taxon>
        <taxon>Agaricomycetidae</taxon>
        <taxon>Agaricales</taxon>
        <taxon>Pleurotineae</taxon>
        <taxon>Pleurotaceae</taxon>
        <taxon>Pleurotus</taxon>
    </lineage>
</organism>
<evidence type="ECO:0000256" key="4">
    <source>
        <dbReference type="ARBA" id="ARBA00011738"/>
    </source>
</evidence>
<dbReference type="Pfam" id="PF00703">
    <property type="entry name" value="Glyco_hydro_2"/>
    <property type="match status" value="1"/>
</dbReference>
<dbReference type="RefSeq" id="XP_036627291.1">
    <property type="nucleotide sequence ID" value="XM_036779908.1"/>
</dbReference>
<dbReference type="InterPro" id="IPR006102">
    <property type="entry name" value="Ig-like_GH2"/>
</dbReference>
<evidence type="ECO:0000256" key="3">
    <source>
        <dbReference type="ARBA" id="ARBA00004740"/>
    </source>
</evidence>
<comment type="catalytic activity">
    <reaction evidence="1">
        <text>Hydrolysis of terminal, non-reducing beta-D-mannose residues in beta-D-mannosides.</text>
        <dbReference type="EC" id="3.2.1.25"/>
    </reaction>
</comment>
<evidence type="ECO:0000256" key="7">
    <source>
        <dbReference type="ARBA" id="ARBA00022801"/>
    </source>
</evidence>
<accession>A0A8H6ZMR7</accession>
<reference evidence="17" key="1">
    <citation type="submission" date="2019-07" db="EMBL/GenBank/DDBJ databases">
        <authorList>
            <person name="Palmer J.M."/>
        </authorList>
    </citation>
    <scope>NUCLEOTIDE SEQUENCE</scope>
    <source>
        <strain evidence="17">PC9</strain>
    </source>
</reference>
<dbReference type="AlphaFoldDB" id="A0A8H6ZMR7"/>
<sequence length="921" mass="105457">MLNTVLDKGWFWKQRQDSIAEVVKELGHGLPDDSHDVSRGSIIGGWQLAVAFPSEVHVELLRSQWIPHPFVAFNEHKVQWIGEVEWLYYCTFKGPRLELGQCSELIFEGLDTVCDVYLNQSKIISADNMFRTYTYLLDGEEPATSSQQNTLLLHFKPAKKLAKAEEEKYGKVRAGSTNLGDPSRVYLRKAQYDWRWDWGPELMTCGPYRSIRIETYLARIQEVQPCITVHFPESSSSTFVARVGVNAVVQGDFNKDYAIVVSLNHLNGRTIRTARQEIPHKTEKLKKVSLKGIVDWSLNDDNIRLWWPVGYGTQSLYSLEVDLVLLKTDEVIHQITKRIGFRSVSLVQEPLKEPDQYGTGSTFLFEINRVRMFMGGSNWVPADNFLTTITPERYRAWLTLLVKGNQNMVRLWGGGVYEPDVFYDICDELGILVWQDFQFACGVYPAHDEFVENVRKEAEDNVRRLRHHPSIALFCGNNEDYQQVLQWGGIDTLPARKIYEEVLPAVVSGLTEPPIPYHRGSPYGGKGWNTSDPTIGDVHQWNIWGGKELPYQSYDELGGRFVSEFGIPSMPSMKTIESWMEGAAESDWHPQSIWMAQHTRAGSFERRFAILMNENFRMTSDFETYQYTTQLMQSEATSYAYQSWRRKWRGKGKEYTAGALIWQLNDCWPVTSWAIVDYYLRPKPAYYTISRQLAEVAVGITRTVIQNRDHDRPRQFYEFGAIQSHGARIDIWGMNSSLQLIDAELELYCVDLNSDWFHKETRGVHLLPNQSTELISMPCPGPPKASARKDADPYKVPEWTSTSSVIVSARLINPSTGEVLARHADWPQPFKYLRIPDPKITVKVDAVKEELRVSVDRPAKGVFFNIDGGGTESQEFGDGILWSDNALDMMPGENRIIKVSGLRNRRIYVTYLGKEKPSLVQ</sequence>
<keyword evidence="8" id="KW-0325">Glycoprotein</keyword>
<evidence type="ECO:0000313" key="18">
    <source>
        <dbReference type="Proteomes" id="UP000623687"/>
    </source>
</evidence>
<dbReference type="InterPro" id="IPR036156">
    <property type="entry name" value="Beta-gal/glucu_dom_sf"/>
</dbReference>
<dbReference type="SUPFAM" id="SSF49303">
    <property type="entry name" value="beta-Galactosidase/glucuronidase domain"/>
    <property type="match status" value="2"/>
</dbReference>
<dbReference type="SUPFAM" id="SSF49785">
    <property type="entry name" value="Galactose-binding domain-like"/>
    <property type="match status" value="1"/>
</dbReference>
<comment type="subunit">
    <text evidence="4">Homodimer.</text>
</comment>
<evidence type="ECO:0000256" key="5">
    <source>
        <dbReference type="ARBA" id="ARBA00012754"/>
    </source>
</evidence>
<protein>
    <recommendedName>
        <fullName evidence="11">Beta-mannosidase B</fullName>
        <ecNumber evidence="5">3.2.1.25</ecNumber>
    </recommendedName>
    <alternativeName>
        <fullName evidence="12">Mannanase B</fullName>
    </alternativeName>
</protein>
<comment type="subcellular location">
    <subcellularLocation>
        <location evidence="2">Secreted</location>
    </subcellularLocation>
</comment>
<keyword evidence="7" id="KW-0378">Hydrolase</keyword>
<dbReference type="InterPro" id="IPR041625">
    <property type="entry name" value="Beta-mannosidase_Ig"/>
</dbReference>
<evidence type="ECO:0000259" key="13">
    <source>
        <dbReference type="Pfam" id="PF00703"/>
    </source>
</evidence>
<dbReference type="InterPro" id="IPR050887">
    <property type="entry name" value="Beta-mannosidase_GH2"/>
</dbReference>
<dbReference type="VEuPathDB" id="FungiDB:PC9H_010415"/>
<dbReference type="GeneID" id="59380233"/>
<proteinExistence type="inferred from homology"/>
<dbReference type="Proteomes" id="UP000623687">
    <property type="component" value="Unassembled WGS sequence"/>
</dbReference>
<dbReference type="InterPro" id="IPR041447">
    <property type="entry name" value="Mannosidase_ig"/>
</dbReference>
<dbReference type="EMBL" id="JACETU010000008">
    <property type="protein sequence ID" value="KAF7422259.1"/>
    <property type="molecule type" value="Genomic_DNA"/>
</dbReference>
<evidence type="ECO:0000256" key="11">
    <source>
        <dbReference type="ARBA" id="ARBA00041069"/>
    </source>
</evidence>
<evidence type="ECO:0000256" key="6">
    <source>
        <dbReference type="ARBA" id="ARBA00022525"/>
    </source>
</evidence>
<evidence type="ECO:0000256" key="1">
    <source>
        <dbReference type="ARBA" id="ARBA00000829"/>
    </source>
</evidence>
<evidence type="ECO:0000259" key="15">
    <source>
        <dbReference type="Pfam" id="PF17786"/>
    </source>
</evidence>
<keyword evidence="9" id="KW-0326">Glycosidase</keyword>
<gene>
    <name evidence="17" type="ORF">PC9H_010415</name>
</gene>
<dbReference type="PANTHER" id="PTHR43730">
    <property type="entry name" value="BETA-MANNOSIDASE"/>
    <property type="match status" value="1"/>
</dbReference>
<evidence type="ECO:0000256" key="12">
    <source>
        <dbReference type="ARBA" id="ARBA00041614"/>
    </source>
</evidence>
<feature type="domain" description="Glycoside hydrolase family 2 immunoglobulin-like beta-sandwich" evidence="13">
    <location>
        <begin position="243"/>
        <end position="342"/>
    </location>
</feature>
<dbReference type="InterPro" id="IPR013783">
    <property type="entry name" value="Ig-like_fold"/>
</dbReference>
<dbReference type="Pfam" id="PF17786">
    <property type="entry name" value="Mannosidase_ig"/>
    <property type="match status" value="1"/>
</dbReference>
<comment type="similarity">
    <text evidence="10">Belongs to the glycosyl hydrolase 2 family. Beta-mannosidase B subfamily.</text>
</comment>
<feature type="domain" description="Beta-mannosidase Ig-fold" evidence="14">
    <location>
        <begin position="836"/>
        <end position="900"/>
    </location>
</feature>
<keyword evidence="18" id="KW-1185">Reference proteome</keyword>
<evidence type="ECO:0000313" key="17">
    <source>
        <dbReference type="EMBL" id="KAF7422259.1"/>
    </source>
</evidence>
<feature type="domain" description="Mannosidase Ig/CBM-like" evidence="15">
    <location>
        <begin position="728"/>
        <end position="832"/>
    </location>
</feature>
<dbReference type="Pfam" id="PF17753">
    <property type="entry name" value="Ig_mannosidase"/>
    <property type="match status" value="1"/>
</dbReference>
<dbReference type="Gene3D" id="2.60.40.10">
    <property type="entry name" value="Immunoglobulins"/>
    <property type="match status" value="2"/>
</dbReference>